<keyword evidence="2" id="KW-1185">Reference proteome</keyword>
<dbReference type="EMBL" id="JBHPBY010000047">
    <property type="protein sequence ID" value="MFC1849594.1"/>
    <property type="molecule type" value="Genomic_DNA"/>
</dbReference>
<protein>
    <submittedName>
        <fullName evidence="1">Uncharacterized protein</fullName>
    </submittedName>
</protein>
<gene>
    <name evidence="1" type="ORF">ACFL27_05235</name>
</gene>
<organism evidence="1 2">
    <name type="scientific">candidate division CSSED10-310 bacterium</name>
    <dbReference type="NCBI Taxonomy" id="2855610"/>
    <lineage>
        <taxon>Bacteria</taxon>
        <taxon>Bacteria division CSSED10-310</taxon>
    </lineage>
</organism>
<evidence type="ECO:0000313" key="2">
    <source>
        <dbReference type="Proteomes" id="UP001594351"/>
    </source>
</evidence>
<sequence>MLKNKLALRPYLEAIEKYCNQLSKNEMTETIINLAKEIPVGEREGFLNILHSFSPTKKAIPDEENVRDKIFDQIEGLKEDMQERIDSIEDGTYWDTVDYEDGYYDDDPDYISEDQVDDLLSLFETAERYFIDDRLELARDIYKQLFNFFHEFSELKYCMPSSTDTFDVKESRARYCRCVYETSDKKDLVDNMIEAMDLNASISDRTLILEKEYYPMLQDVMDAKTGNLKDWDDFLEKWNAVLKIQKSNRADTLQLEVALLLKGIDGVAELARKWGQNQPRGYIFWIQNLLTVGDWIASSEVCLEALNILPYNAFREQAARYLIQAGNNVEEKALILTGKREKFKSSPDETNLLDLAVEADSQNVRKNELSTLLDEYKKLIVSPLREDTLYTKFLLMTGEVKTAFDDAKKAKSVGWSYGKAGLVFGSVLYLVCGKSDEAKTIKNLLKSYANARSGYSWGTIQDVSSTMYDEILKGLIQYKISSADQGTFLSWAHKIGAERIDHIVSNKHRKAYGRAAAVLGALSECYILLGQKSNAQNLLNEFYFDKYKRYPAFRREVKSIFKSSGNLASLLM</sequence>
<proteinExistence type="predicted"/>
<reference evidence="1 2" key="1">
    <citation type="submission" date="2024-09" db="EMBL/GenBank/DDBJ databases">
        <title>Laminarin stimulates single cell rates of sulfate reduction while oxygen inhibits transcriptomic activity in coastal marine sediment.</title>
        <authorList>
            <person name="Lindsay M."/>
            <person name="Orcutt B."/>
            <person name="Emerson D."/>
            <person name="Stepanauskas R."/>
            <person name="D'Angelo T."/>
        </authorList>
    </citation>
    <scope>NUCLEOTIDE SEQUENCE [LARGE SCALE GENOMIC DNA]</scope>
    <source>
        <strain evidence="1">SAG AM-311-K15</strain>
    </source>
</reference>
<accession>A0ABV6YTQ7</accession>
<name>A0ABV6YTQ7_UNCC1</name>
<evidence type="ECO:0000313" key="1">
    <source>
        <dbReference type="EMBL" id="MFC1849594.1"/>
    </source>
</evidence>
<comment type="caution">
    <text evidence="1">The sequence shown here is derived from an EMBL/GenBank/DDBJ whole genome shotgun (WGS) entry which is preliminary data.</text>
</comment>
<dbReference type="Proteomes" id="UP001594351">
    <property type="component" value="Unassembled WGS sequence"/>
</dbReference>